<accession>A0AAD7DRY5</accession>
<keyword evidence="2" id="KW-1185">Reference proteome</keyword>
<proteinExistence type="predicted"/>
<comment type="caution">
    <text evidence="1">The sequence shown here is derived from an EMBL/GenBank/DDBJ whole genome shotgun (WGS) entry which is preliminary data.</text>
</comment>
<evidence type="ECO:0000313" key="2">
    <source>
        <dbReference type="Proteomes" id="UP001221757"/>
    </source>
</evidence>
<dbReference type="EMBL" id="JARKIE010000026">
    <property type="protein sequence ID" value="KAJ7698357.1"/>
    <property type="molecule type" value="Genomic_DNA"/>
</dbReference>
<protein>
    <submittedName>
        <fullName evidence="1">Uncharacterized protein</fullName>
    </submittedName>
</protein>
<dbReference type="Proteomes" id="UP001221757">
    <property type="component" value="Unassembled WGS sequence"/>
</dbReference>
<gene>
    <name evidence="1" type="ORF">B0H17DRAFT_1196928</name>
</gene>
<sequence length="363" mass="39159">MSRPALDATGPFTSPAARARASSYTLGYKSSADRRFGTDAFSVTQRGSAPTCTCSSAAVPPSRSADAEDQAHILRLSTTREGLLSTYEEAGVPASRVVRGPASATPLPASPVSRPHACLVHRARARRRPATHTPGHLERDPTSCAPLLGQEHSVLAPHAVPVLRIQTDGGSCSRARHQRTISVPRLGRVLQFCSSRACTVVHPPVLYLAPSLSLCYVAGALLAASRAFFGYPASAVHRARGFSTQPSVSRTRSVFFSYVAWVGLGPLLVATSACRMLDSGRRPLLPHSSVRACAPRSLKGEDDVRRRCGSDLVNLLAVTEMGRRVYPYPTTRGSRGRMGHVRLPISCLHHRRRPYRSQRCGEL</sequence>
<evidence type="ECO:0000313" key="1">
    <source>
        <dbReference type="EMBL" id="KAJ7698357.1"/>
    </source>
</evidence>
<name>A0AAD7DRY5_MYCRO</name>
<dbReference type="AlphaFoldDB" id="A0AAD7DRY5"/>
<organism evidence="1 2">
    <name type="scientific">Mycena rosella</name>
    <name type="common">Pink bonnet</name>
    <name type="synonym">Agaricus rosellus</name>
    <dbReference type="NCBI Taxonomy" id="1033263"/>
    <lineage>
        <taxon>Eukaryota</taxon>
        <taxon>Fungi</taxon>
        <taxon>Dikarya</taxon>
        <taxon>Basidiomycota</taxon>
        <taxon>Agaricomycotina</taxon>
        <taxon>Agaricomycetes</taxon>
        <taxon>Agaricomycetidae</taxon>
        <taxon>Agaricales</taxon>
        <taxon>Marasmiineae</taxon>
        <taxon>Mycenaceae</taxon>
        <taxon>Mycena</taxon>
    </lineage>
</organism>
<reference evidence="1" key="1">
    <citation type="submission" date="2023-03" db="EMBL/GenBank/DDBJ databases">
        <title>Massive genome expansion in bonnet fungi (Mycena s.s.) driven by repeated elements and novel gene families across ecological guilds.</title>
        <authorList>
            <consortium name="Lawrence Berkeley National Laboratory"/>
            <person name="Harder C.B."/>
            <person name="Miyauchi S."/>
            <person name="Viragh M."/>
            <person name="Kuo A."/>
            <person name="Thoen E."/>
            <person name="Andreopoulos B."/>
            <person name="Lu D."/>
            <person name="Skrede I."/>
            <person name="Drula E."/>
            <person name="Henrissat B."/>
            <person name="Morin E."/>
            <person name="Kohler A."/>
            <person name="Barry K."/>
            <person name="LaButti K."/>
            <person name="Morin E."/>
            <person name="Salamov A."/>
            <person name="Lipzen A."/>
            <person name="Mereny Z."/>
            <person name="Hegedus B."/>
            <person name="Baldrian P."/>
            <person name="Stursova M."/>
            <person name="Weitz H."/>
            <person name="Taylor A."/>
            <person name="Grigoriev I.V."/>
            <person name="Nagy L.G."/>
            <person name="Martin F."/>
            <person name="Kauserud H."/>
        </authorList>
    </citation>
    <scope>NUCLEOTIDE SEQUENCE</scope>
    <source>
        <strain evidence="1">CBHHK067</strain>
    </source>
</reference>